<evidence type="ECO:0000256" key="3">
    <source>
        <dbReference type="HAMAP-Rule" id="MF_00099"/>
    </source>
</evidence>
<gene>
    <name evidence="3" type="primary">cheB</name>
    <name evidence="8" type="ORF">DS745_16705</name>
</gene>
<keyword evidence="1 3" id="KW-0378">Hydrolase</keyword>
<evidence type="ECO:0000313" key="8">
    <source>
        <dbReference type="EMBL" id="RXI98715.1"/>
    </source>
</evidence>
<dbReference type="EMBL" id="QOUX01000046">
    <property type="protein sequence ID" value="RXI98715.1"/>
    <property type="molecule type" value="Genomic_DNA"/>
</dbReference>
<dbReference type="PIRSF" id="PIRSF000876">
    <property type="entry name" value="RR_chemtxs_CheB"/>
    <property type="match status" value="1"/>
</dbReference>
<dbReference type="PANTHER" id="PTHR42872:SF3">
    <property type="entry name" value="PROTEIN-GLUTAMATE METHYLESTERASE_PROTEIN-GLUTAMINE GLUTAMINASE 1"/>
    <property type="match status" value="1"/>
</dbReference>
<feature type="domain" description="CheB-type methylesterase" evidence="7">
    <location>
        <begin position="148"/>
        <end position="340"/>
    </location>
</feature>
<comment type="subcellular location">
    <subcellularLocation>
        <location evidence="3">Cytoplasm</location>
    </subcellularLocation>
</comment>
<dbReference type="PROSITE" id="PS50110">
    <property type="entry name" value="RESPONSE_REGULATORY"/>
    <property type="match status" value="1"/>
</dbReference>
<keyword evidence="3 5" id="KW-0597">Phosphoprotein</keyword>
<reference evidence="8 9" key="1">
    <citation type="journal article" date="2019" name="Int. J. Syst. Evol. Microbiol.">
        <title>Anaerobacillus alkaliphilus sp. nov., a novel alkaliphilic and moderately halophilic bacterium.</title>
        <authorList>
            <person name="Borsodi A.K."/>
            <person name="Aszalos J.M."/>
            <person name="Bihari P."/>
            <person name="Nagy I."/>
            <person name="Schumann P."/>
            <person name="Sproer C."/>
            <person name="Kovacs A.L."/>
            <person name="Boka K."/>
            <person name="Dobosy P."/>
            <person name="Ovari M."/>
            <person name="Szili-Kovacs T."/>
            <person name="Toth E."/>
        </authorList>
    </citation>
    <scope>NUCLEOTIDE SEQUENCE [LARGE SCALE GENOMIC DNA]</scope>
    <source>
        <strain evidence="8 9">B16-10</strain>
    </source>
</reference>
<dbReference type="GO" id="GO:0000156">
    <property type="term" value="F:phosphorelay response regulator activity"/>
    <property type="evidence" value="ECO:0007669"/>
    <property type="project" value="InterPro"/>
</dbReference>
<keyword evidence="3 4" id="KW-0145">Chemotaxis</keyword>
<name>A0A4Q0VRU8_9BACI</name>
<feature type="modified residue" description="4-aspartylphosphate" evidence="3 5">
    <location>
        <position position="42"/>
    </location>
</feature>
<feature type="domain" description="Response regulatory" evidence="6">
    <location>
        <begin position="1"/>
        <end position="108"/>
    </location>
</feature>
<dbReference type="SUPFAM" id="SSF52738">
    <property type="entry name" value="Methylesterase CheB, C-terminal domain"/>
    <property type="match status" value="1"/>
</dbReference>
<dbReference type="Pfam" id="PF00072">
    <property type="entry name" value="Response_reg"/>
    <property type="match status" value="1"/>
</dbReference>
<dbReference type="GO" id="GO:0008984">
    <property type="term" value="F:protein-glutamate methylesterase activity"/>
    <property type="evidence" value="ECO:0007669"/>
    <property type="project" value="UniProtKB-UniRule"/>
</dbReference>
<dbReference type="InterPro" id="IPR001789">
    <property type="entry name" value="Sig_transdc_resp-reg_receiver"/>
</dbReference>
<dbReference type="InterPro" id="IPR000673">
    <property type="entry name" value="Sig_transdc_resp-reg_Me-estase"/>
</dbReference>
<dbReference type="CDD" id="cd16432">
    <property type="entry name" value="CheB_Rec"/>
    <property type="match status" value="1"/>
</dbReference>
<evidence type="ECO:0000313" key="9">
    <source>
        <dbReference type="Proteomes" id="UP000290649"/>
    </source>
</evidence>
<sequence>MRKIITDLLQADQRIQVIGTARNGQDALEKIQQLEPDVVTLDVEMPIMNGIEALKEIMQHSPKPVIMVSSTTKEGAENTVLAMSYGAVDFITKPSGAISLDLHKVQDELIEKVLLAASIKLTKLVPHNKRELEIVKKPRPLEIKAQKKLLYKKIVAIGTSTGGPKALQQVLSKLPEDLNAPVFIVQHMPAGFTKSLATRLNSLSKLTVKEAEDGEVVKRGVAYIAPGGYHLKIRNVGTSLVLQLDQSPPENGHRPSVDTMLTSLANISNYSIVTVIMTGMGSDGSKGLLKLKDTTDVVAIAEAEESAVVFGMPRSAIKTNTVDEVVHLDAIAASIEKYCQ</sequence>
<feature type="active site" evidence="3 4">
    <location>
        <position position="283"/>
    </location>
</feature>
<dbReference type="InterPro" id="IPR035909">
    <property type="entry name" value="CheB_C"/>
</dbReference>
<keyword evidence="9" id="KW-1185">Reference proteome</keyword>
<dbReference type="SUPFAM" id="SSF52172">
    <property type="entry name" value="CheY-like"/>
    <property type="match status" value="1"/>
</dbReference>
<dbReference type="Gene3D" id="3.40.50.2300">
    <property type="match status" value="1"/>
</dbReference>
<dbReference type="HAMAP" id="MF_00099">
    <property type="entry name" value="CheB_chemtxs"/>
    <property type="match status" value="1"/>
</dbReference>
<dbReference type="NCBIfam" id="NF001965">
    <property type="entry name" value="PRK00742.1"/>
    <property type="match status" value="1"/>
</dbReference>
<dbReference type="PANTHER" id="PTHR42872">
    <property type="entry name" value="PROTEIN-GLUTAMATE METHYLESTERASE/PROTEIN-GLUTAMINE GLUTAMINASE"/>
    <property type="match status" value="1"/>
</dbReference>
<comment type="similarity">
    <text evidence="3">Belongs to the CheB family.</text>
</comment>
<evidence type="ECO:0000256" key="4">
    <source>
        <dbReference type="PROSITE-ProRule" id="PRU00050"/>
    </source>
</evidence>
<dbReference type="CDD" id="cd17541">
    <property type="entry name" value="REC_CheB-like"/>
    <property type="match status" value="1"/>
</dbReference>
<evidence type="ECO:0000259" key="6">
    <source>
        <dbReference type="PROSITE" id="PS50110"/>
    </source>
</evidence>
<evidence type="ECO:0000256" key="1">
    <source>
        <dbReference type="ARBA" id="ARBA00022801"/>
    </source>
</evidence>
<comment type="catalytic activity">
    <reaction evidence="3">
        <text>L-glutaminyl-[protein] + H2O = L-glutamyl-[protein] + NH4(+)</text>
        <dbReference type="Rhea" id="RHEA:16441"/>
        <dbReference type="Rhea" id="RHEA-COMP:10207"/>
        <dbReference type="Rhea" id="RHEA-COMP:10208"/>
        <dbReference type="ChEBI" id="CHEBI:15377"/>
        <dbReference type="ChEBI" id="CHEBI:28938"/>
        <dbReference type="ChEBI" id="CHEBI:29973"/>
        <dbReference type="ChEBI" id="CHEBI:30011"/>
        <dbReference type="EC" id="3.5.1.44"/>
    </reaction>
</comment>
<dbReference type="EC" id="3.5.1.44" evidence="3"/>
<dbReference type="SMART" id="SM00448">
    <property type="entry name" value="REC"/>
    <property type="match status" value="1"/>
</dbReference>
<dbReference type="AlphaFoldDB" id="A0A4Q0VRU8"/>
<dbReference type="EC" id="3.1.1.61" evidence="3"/>
<comment type="function">
    <text evidence="3">Involved in chemotaxis. Part of a chemotaxis signal transduction system that modulates chemotaxis in response to various stimuli. Catalyzes the demethylation of specific methylglutamate residues introduced into the chemoreceptors (methyl-accepting chemotaxis proteins or MCP) by CheR. Also mediates the irreversible deamidation of specific glutamine residues to glutamic acid.</text>
</comment>
<accession>A0A4Q0VRU8</accession>
<dbReference type="GO" id="GO:0006935">
    <property type="term" value="P:chemotaxis"/>
    <property type="evidence" value="ECO:0007669"/>
    <property type="project" value="UniProtKB-UniRule"/>
</dbReference>
<evidence type="ECO:0000256" key="5">
    <source>
        <dbReference type="PROSITE-ProRule" id="PRU00169"/>
    </source>
</evidence>
<dbReference type="Proteomes" id="UP000290649">
    <property type="component" value="Unassembled WGS sequence"/>
</dbReference>
<dbReference type="OrthoDB" id="9793421at2"/>
<comment type="domain">
    <text evidence="3">Contains a C-terminal catalytic domain, and an N-terminal region which modulates catalytic activity.</text>
</comment>
<feature type="active site" evidence="3 4">
    <location>
        <position position="160"/>
    </location>
</feature>
<protein>
    <recommendedName>
        <fullName evidence="3">Protein-glutamate methylesterase/protein-glutamine glutaminase</fullName>
        <ecNumber evidence="3">3.1.1.61</ecNumber>
        <ecNumber evidence="3">3.5.1.44</ecNumber>
    </recommendedName>
</protein>
<dbReference type="Pfam" id="PF01339">
    <property type="entry name" value="CheB_methylest"/>
    <property type="match status" value="1"/>
</dbReference>
<feature type="active site" evidence="3 4">
    <location>
        <position position="187"/>
    </location>
</feature>
<keyword evidence="3" id="KW-0963">Cytoplasm</keyword>
<dbReference type="PROSITE" id="PS50122">
    <property type="entry name" value="CHEB"/>
    <property type="match status" value="1"/>
</dbReference>
<dbReference type="Gene3D" id="3.40.50.180">
    <property type="entry name" value="Methylesterase CheB, C-terminal domain"/>
    <property type="match status" value="1"/>
</dbReference>
<comment type="catalytic activity">
    <reaction evidence="2 3">
        <text>[protein]-L-glutamate 5-O-methyl ester + H2O = L-glutamyl-[protein] + methanol + H(+)</text>
        <dbReference type="Rhea" id="RHEA:23236"/>
        <dbReference type="Rhea" id="RHEA-COMP:10208"/>
        <dbReference type="Rhea" id="RHEA-COMP:10311"/>
        <dbReference type="ChEBI" id="CHEBI:15377"/>
        <dbReference type="ChEBI" id="CHEBI:15378"/>
        <dbReference type="ChEBI" id="CHEBI:17790"/>
        <dbReference type="ChEBI" id="CHEBI:29973"/>
        <dbReference type="ChEBI" id="CHEBI:82795"/>
        <dbReference type="EC" id="3.1.1.61"/>
    </reaction>
</comment>
<comment type="PTM">
    <text evidence="3">Phosphorylated by CheA. Phosphorylation of the N-terminal regulatory domain activates the methylesterase activity.</text>
</comment>
<dbReference type="InterPro" id="IPR011006">
    <property type="entry name" value="CheY-like_superfamily"/>
</dbReference>
<comment type="caution">
    <text evidence="8">The sequence shown here is derived from an EMBL/GenBank/DDBJ whole genome shotgun (WGS) entry which is preliminary data.</text>
</comment>
<proteinExistence type="inferred from homology"/>
<dbReference type="InterPro" id="IPR008248">
    <property type="entry name" value="CheB-like"/>
</dbReference>
<organism evidence="8 9">
    <name type="scientific">Anaerobacillus alkaliphilus</name>
    <dbReference type="NCBI Taxonomy" id="1548597"/>
    <lineage>
        <taxon>Bacteria</taxon>
        <taxon>Bacillati</taxon>
        <taxon>Bacillota</taxon>
        <taxon>Bacilli</taxon>
        <taxon>Bacillales</taxon>
        <taxon>Bacillaceae</taxon>
        <taxon>Anaerobacillus</taxon>
    </lineage>
</organism>
<evidence type="ECO:0000259" key="7">
    <source>
        <dbReference type="PROSITE" id="PS50122"/>
    </source>
</evidence>
<evidence type="ECO:0000256" key="2">
    <source>
        <dbReference type="ARBA" id="ARBA00048267"/>
    </source>
</evidence>
<dbReference type="GO" id="GO:0005737">
    <property type="term" value="C:cytoplasm"/>
    <property type="evidence" value="ECO:0007669"/>
    <property type="project" value="UniProtKB-SubCell"/>
</dbReference>
<dbReference type="GO" id="GO:0050568">
    <property type="term" value="F:protein-glutamine glutaminase activity"/>
    <property type="evidence" value="ECO:0007669"/>
    <property type="project" value="UniProtKB-UniRule"/>
</dbReference>